<evidence type="ECO:0000259" key="4">
    <source>
        <dbReference type="PROSITE" id="PS01124"/>
    </source>
</evidence>
<keyword evidence="6" id="KW-1185">Reference proteome</keyword>
<name>A0ABU3L1Q8_9FLAO</name>
<dbReference type="EMBL" id="JAVTTP010000001">
    <property type="protein sequence ID" value="MDT7827139.1"/>
    <property type="molecule type" value="Genomic_DNA"/>
</dbReference>
<evidence type="ECO:0000256" key="2">
    <source>
        <dbReference type="ARBA" id="ARBA00023125"/>
    </source>
</evidence>
<dbReference type="PROSITE" id="PS01124">
    <property type="entry name" value="HTH_ARAC_FAMILY_2"/>
    <property type="match status" value="1"/>
</dbReference>
<dbReference type="InterPro" id="IPR050204">
    <property type="entry name" value="AraC_XylS_family_regulators"/>
</dbReference>
<sequence>MDYHHFVESLKRFIIKNFSNKLDFKIPESLREYVVCAIHGQSDSEIQITYPVHPNGFPLLINIYGDMPTLHIGGKMIHPKSRLILAGQVRAKNLEIEMDGVFGQIGFVLRPTTPYYLFQKCGSYFLNRWRSVENIVPNDSDRLEKTLDSTGEVMARLDIMLEFLNKLSLKAHPRHKWLDRTLKIILHTDGRVSQNKLAEIVGFSLRHFRRRFKEVIGVSPKYYCKVIQMNTFFEIFKSSDETKLNTMALDCGYYDQAHFNRDFNSLIGDSPRKFLNGDHSFAKDYLGRL</sequence>
<accession>A0ABU3L1Q8</accession>
<keyword evidence="1" id="KW-0805">Transcription regulation</keyword>
<dbReference type="Gene3D" id="1.10.10.60">
    <property type="entry name" value="Homeodomain-like"/>
    <property type="match status" value="1"/>
</dbReference>
<reference evidence="5 6" key="1">
    <citation type="submission" date="2023-09" db="EMBL/GenBank/DDBJ databases">
        <title>Novel taxa isolated from Blanes Bay.</title>
        <authorList>
            <person name="Rey-Velasco X."/>
            <person name="Lucena T."/>
        </authorList>
    </citation>
    <scope>NUCLEOTIDE SEQUENCE [LARGE SCALE GENOMIC DNA]</scope>
    <source>
        <strain evidence="5 6">S334</strain>
    </source>
</reference>
<dbReference type="InterPro" id="IPR009057">
    <property type="entry name" value="Homeodomain-like_sf"/>
</dbReference>
<evidence type="ECO:0000313" key="6">
    <source>
        <dbReference type="Proteomes" id="UP001250656"/>
    </source>
</evidence>
<evidence type="ECO:0000313" key="5">
    <source>
        <dbReference type="EMBL" id="MDT7827139.1"/>
    </source>
</evidence>
<dbReference type="PANTHER" id="PTHR46796:SF13">
    <property type="entry name" value="HTH-TYPE TRANSCRIPTIONAL ACTIVATOR RHAS"/>
    <property type="match status" value="1"/>
</dbReference>
<protein>
    <submittedName>
        <fullName evidence="5">AraC family transcriptional regulator</fullName>
    </submittedName>
</protein>
<evidence type="ECO:0000256" key="1">
    <source>
        <dbReference type="ARBA" id="ARBA00023015"/>
    </source>
</evidence>
<dbReference type="SUPFAM" id="SSF46689">
    <property type="entry name" value="Homeodomain-like"/>
    <property type="match status" value="1"/>
</dbReference>
<evidence type="ECO:0000256" key="3">
    <source>
        <dbReference type="ARBA" id="ARBA00023163"/>
    </source>
</evidence>
<gene>
    <name evidence="5" type="ORF">RQM65_00485</name>
</gene>
<comment type="caution">
    <text evidence="5">The sequence shown here is derived from an EMBL/GenBank/DDBJ whole genome shotgun (WGS) entry which is preliminary data.</text>
</comment>
<organism evidence="5 6">
    <name type="scientific">Pricia mediterranea</name>
    <dbReference type="NCBI Taxonomy" id="3076079"/>
    <lineage>
        <taxon>Bacteria</taxon>
        <taxon>Pseudomonadati</taxon>
        <taxon>Bacteroidota</taxon>
        <taxon>Flavobacteriia</taxon>
        <taxon>Flavobacteriales</taxon>
        <taxon>Flavobacteriaceae</taxon>
        <taxon>Pricia</taxon>
    </lineage>
</organism>
<dbReference type="RefSeq" id="WP_314011943.1">
    <property type="nucleotide sequence ID" value="NZ_JAVTTP010000001.1"/>
</dbReference>
<proteinExistence type="predicted"/>
<feature type="domain" description="HTH araC/xylS-type" evidence="4">
    <location>
        <begin position="179"/>
        <end position="277"/>
    </location>
</feature>
<dbReference type="Pfam" id="PF12833">
    <property type="entry name" value="HTH_18"/>
    <property type="match status" value="1"/>
</dbReference>
<dbReference type="Proteomes" id="UP001250656">
    <property type="component" value="Unassembled WGS sequence"/>
</dbReference>
<dbReference type="PANTHER" id="PTHR46796">
    <property type="entry name" value="HTH-TYPE TRANSCRIPTIONAL ACTIVATOR RHAS-RELATED"/>
    <property type="match status" value="1"/>
</dbReference>
<keyword evidence="2" id="KW-0238">DNA-binding</keyword>
<dbReference type="InterPro" id="IPR018060">
    <property type="entry name" value="HTH_AraC"/>
</dbReference>
<dbReference type="SMART" id="SM00342">
    <property type="entry name" value="HTH_ARAC"/>
    <property type="match status" value="1"/>
</dbReference>
<keyword evidence="3" id="KW-0804">Transcription</keyword>